<dbReference type="EMBL" id="MU394298">
    <property type="protein sequence ID" value="KAI6088926.1"/>
    <property type="molecule type" value="Genomic_DNA"/>
</dbReference>
<accession>A0ACC0D8S6</accession>
<reference evidence="1 2" key="1">
    <citation type="journal article" date="2022" name="New Phytol.">
        <title>Ecological generalism drives hyperdiversity of secondary metabolite gene clusters in xylarialean endophytes.</title>
        <authorList>
            <person name="Franco M.E.E."/>
            <person name="Wisecaver J.H."/>
            <person name="Arnold A.E."/>
            <person name="Ju Y.M."/>
            <person name="Slot J.C."/>
            <person name="Ahrendt S."/>
            <person name="Moore L.P."/>
            <person name="Eastman K.E."/>
            <person name="Scott K."/>
            <person name="Konkel Z."/>
            <person name="Mondo S.J."/>
            <person name="Kuo A."/>
            <person name="Hayes R.D."/>
            <person name="Haridas S."/>
            <person name="Andreopoulos B."/>
            <person name="Riley R."/>
            <person name="LaButti K."/>
            <person name="Pangilinan J."/>
            <person name="Lipzen A."/>
            <person name="Amirebrahimi M."/>
            <person name="Yan J."/>
            <person name="Adam C."/>
            <person name="Keymanesh K."/>
            <person name="Ng V."/>
            <person name="Louie K."/>
            <person name="Northen T."/>
            <person name="Drula E."/>
            <person name="Henrissat B."/>
            <person name="Hsieh H.M."/>
            <person name="Youens-Clark K."/>
            <person name="Lutzoni F."/>
            <person name="Miadlikowska J."/>
            <person name="Eastwood D.C."/>
            <person name="Hamelin R.C."/>
            <person name="Grigoriev I.V."/>
            <person name="U'Ren J.M."/>
        </authorList>
    </citation>
    <scope>NUCLEOTIDE SEQUENCE [LARGE SCALE GENOMIC DNA]</scope>
    <source>
        <strain evidence="1 2">ER1909</strain>
    </source>
</reference>
<evidence type="ECO:0000313" key="2">
    <source>
        <dbReference type="Proteomes" id="UP001497680"/>
    </source>
</evidence>
<evidence type="ECO:0000313" key="1">
    <source>
        <dbReference type="EMBL" id="KAI6088926.1"/>
    </source>
</evidence>
<protein>
    <submittedName>
        <fullName evidence="1">Beta-lactamase/transpeptidase-like protein</fullName>
    </submittedName>
</protein>
<gene>
    <name evidence="1" type="ORF">F4821DRAFT_268615</name>
</gene>
<proteinExistence type="predicted"/>
<sequence>MTKLHTSVAVLQLVERGLITLDEDVSRFIPSFAKQKILIGITDDGAPILRKRQNPITLRHLLTHSAGAGYLFTSESLVKVAQWKNLSRKAGTVDEVFDLPLLYEPGEAFMYSSSVDRAGQVVEQLTGRSLEDYMRRHIWEPLGMDSTTFFPGKHPDIQARQAHMTYSTDNESPVAENPNAQTFTTFLREPFGGQGLFSSMRDYVKLLHSLLVDDEKVLKKETAAMMFQPQLSPASKSDLLDKMKNPWWIVGDYPVTGEYDWGLASILTDGDSHPYRKNGTLTWFGAANTFWFIDREAGVCGVFGTQVLPPFNARIKPLIKAFEEDVYRRAGKL</sequence>
<comment type="caution">
    <text evidence="1">The sequence shown here is derived from an EMBL/GenBank/DDBJ whole genome shotgun (WGS) entry which is preliminary data.</text>
</comment>
<keyword evidence="2" id="KW-1185">Reference proteome</keyword>
<dbReference type="Proteomes" id="UP001497680">
    <property type="component" value="Unassembled WGS sequence"/>
</dbReference>
<organism evidence="1 2">
    <name type="scientific">Hypoxylon rubiginosum</name>
    <dbReference type="NCBI Taxonomy" id="110542"/>
    <lineage>
        <taxon>Eukaryota</taxon>
        <taxon>Fungi</taxon>
        <taxon>Dikarya</taxon>
        <taxon>Ascomycota</taxon>
        <taxon>Pezizomycotina</taxon>
        <taxon>Sordariomycetes</taxon>
        <taxon>Xylariomycetidae</taxon>
        <taxon>Xylariales</taxon>
        <taxon>Hypoxylaceae</taxon>
        <taxon>Hypoxylon</taxon>
    </lineage>
</organism>
<name>A0ACC0D8S6_9PEZI</name>